<dbReference type="EMBL" id="KZ851945">
    <property type="protein sequence ID" value="RDH15779.1"/>
    <property type="molecule type" value="Genomic_DNA"/>
</dbReference>
<reference evidence="1 2" key="1">
    <citation type="submission" date="2018-07" db="EMBL/GenBank/DDBJ databases">
        <title>Section-level genome sequencing of Aspergillus section Nigri to investigate inter- and intra-species variation.</title>
        <authorList>
            <consortium name="DOE Joint Genome Institute"/>
            <person name="Vesth T.C."/>
            <person name="Nybo J.L."/>
            <person name="Theobald S."/>
            <person name="Frisvad J.C."/>
            <person name="Larsen T.O."/>
            <person name="Nielsen K.F."/>
            <person name="Hoof J.B."/>
            <person name="Brandl J."/>
            <person name="Salamov A."/>
            <person name="Riley R."/>
            <person name="Gladden J.M."/>
            <person name="Phatale P."/>
            <person name="Nielsen M.T."/>
            <person name="Lyhne E.K."/>
            <person name="Kogle M.E."/>
            <person name="Strasser K."/>
            <person name="McDonnell E."/>
            <person name="Barry K."/>
            <person name="Clum A."/>
            <person name="Chen C."/>
            <person name="Nolan M."/>
            <person name="Sandor L."/>
            <person name="Kuo A."/>
            <person name="Lipzen A."/>
            <person name="Hainaut M."/>
            <person name="Drula E."/>
            <person name="Tsang A."/>
            <person name="Magnuson J.K."/>
            <person name="Henrissat B."/>
            <person name="Wiebenga A."/>
            <person name="Simmons B.A."/>
            <person name="Makela M.R."/>
            <person name="De vries R.P."/>
            <person name="Grigoriev I.V."/>
            <person name="Mortensen U.H."/>
            <person name="Baker S.E."/>
            <person name="Andersen M.R."/>
        </authorList>
    </citation>
    <scope>NUCLEOTIDE SEQUENCE [LARGE SCALE GENOMIC DNA]</scope>
    <source>
        <strain evidence="1 2">ATCC 13496</strain>
    </source>
</reference>
<evidence type="ECO:0000313" key="2">
    <source>
        <dbReference type="Proteomes" id="UP000253845"/>
    </source>
</evidence>
<sequence length="97" mass="10808">MPKDQAVKIRALLPCMYLAFSTNEIPRSVCWLIQLPKLGQTSQRTMSGETRLLLLECSRWSSSGDMTCSKQPDRRIILPAISTRFSSMAGSFALLGI</sequence>
<organism evidence="1 2">
    <name type="scientific">Aspergillus niger ATCC 13496</name>
    <dbReference type="NCBI Taxonomy" id="1353008"/>
    <lineage>
        <taxon>Eukaryota</taxon>
        <taxon>Fungi</taxon>
        <taxon>Dikarya</taxon>
        <taxon>Ascomycota</taxon>
        <taxon>Pezizomycotina</taxon>
        <taxon>Eurotiomycetes</taxon>
        <taxon>Eurotiomycetidae</taxon>
        <taxon>Eurotiales</taxon>
        <taxon>Aspergillaceae</taxon>
        <taxon>Aspergillus</taxon>
        <taxon>Aspergillus subgen. Circumdati</taxon>
    </lineage>
</organism>
<name>A0A370BQJ2_ASPNG</name>
<evidence type="ECO:0000313" key="1">
    <source>
        <dbReference type="EMBL" id="RDH15779.1"/>
    </source>
</evidence>
<protein>
    <submittedName>
        <fullName evidence="1">Uncharacterized protein</fullName>
    </submittedName>
</protein>
<gene>
    <name evidence="1" type="ORF">M747DRAFT_127830</name>
</gene>
<accession>A0A370BQJ2</accession>
<dbReference type="VEuPathDB" id="FungiDB:M747DRAFT_127830"/>
<proteinExistence type="predicted"/>
<dbReference type="AlphaFoldDB" id="A0A370BQJ2"/>
<dbReference type="Proteomes" id="UP000253845">
    <property type="component" value="Unassembled WGS sequence"/>
</dbReference>